<proteinExistence type="predicted"/>
<dbReference type="PANTHER" id="PTHR11102:SF160">
    <property type="entry name" value="ERAD-ASSOCIATED E3 UBIQUITIN-PROTEIN LIGASE COMPONENT HRD3"/>
    <property type="match status" value="1"/>
</dbReference>
<dbReference type="EMBL" id="WIWF01000036">
    <property type="protein sequence ID" value="MQT74973.1"/>
    <property type="molecule type" value="Genomic_DNA"/>
</dbReference>
<sequence length="321" mass="34631">MLSQNRYAAFWALPLALAWSVAVAAESANTGAPTSAAEVFDSAKPTSSIGTDISSAMKGLLSTARGGGEVLRTWAAWKSGDKQALPQLFELAKGGNSRAQNIVGYLLDRGEGVRQDSAAAAAYFSAASENFPLARYNLAVLTLMGRGVPKNEAKAMLMFEDAVKSAGVDLAAVRLSLYYLKKRDNKLAWKWANEGANRGNVTAFYLLGRILYERQEFTEAFGWLSKAAQASEPNAPAILSAMYNNGQGMDKNRKMAAAWWLIYAGLNRNKVGLNAGGVGKFGLSPKEENDATHFANTWLSSHKNMARPNYEATILQASRSD</sequence>
<feature type="signal peptide" evidence="1">
    <location>
        <begin position="1"/>
        <end position="24"/>
    </location>
</feature>
<name>A0A7X1WW27_9PSED</name>
<protein>
    <submittedName>
        <fullName evidence="2">Sel1 repeat family protein</fullName>
    </submittedName>
</protein>
<evidence type="ECO:0000256" key="1">
    <source>
        <dbReference type="SAM" id="SignalP"/>
    </source>
</evidence>
<dbReference type="AlphaFoldDB" id="A0A7X1WW27"/>
<accession>A0A7X1WW27</accession>
<dbReference type="RefSeq" id="WP_153438309.1">
    <property type="nucleotide sequence ID" value="NZ_JBQDSB010000029.1"/>
</dbReference>
<feature type="chain" id="PRO_5031513335" evidence="1">
    <location>
        <begin position="25"/>
        <end position="321"/>
    </location>
</feature>
<dbReference type="Proteomes" id="UP000447574">
    <property type="component" value="Unassembled WGS sequence"/>
</dbReference>
<dbReference type="Pfam" id="PF08238">
    <property type="entry name" value="Sel1"/>
    <property type="match status" value="5"/>
</dbReference>
<gene>
    <name evidence="2" type="ORF">GHO37_11745</name>
</gene>
<reference evidence="2 3" key="1">
    <citation type="submission" date="2019-10" db="EMBL/GenBank/DDBJ databases">
        <title>Evaluation of single-gene subtyping targets for Pseudomonas.</title>
        <authorList>
            <person name="Reichler S.J."/>
            <person name="Orsi R.H."/>
            <person name="Wiedmann M."/>
            <person name="Martin N.H."/>
            <person name="Murphy S.I."/>
        </authorList>
    </citation>
    <scope>NUCLEOTIDE SEQUENCE [LARGE SCALE GENOMIC DNA]</scope>
    <source>
        <strain evidence="2 3">FSL R10-2932</strain>
    </source>
</reference>
<dbReference type="InterPro" id="IPR011990">
    <property type="entry name" value="TPR-like_helical_dom_sf"/>
</dbReference>
<dbReference type="PANTHER" id="PTHR11102">
    <property type="entry name" value="SEL-1-LIKE PROTEIN"/>
    <property type="match status" value="1"/>
</dbReference>
<organism evidence="2 3">
    <name type="scientific">Pseudomonas helleri</name>
    <dbReference type="NCBI Taxonomy" id="1608996"/>
    <lineage>
        <taxon>Bacteria</taxon>
        <taxon>Pseudomonadati</taxon>
        <taxon>Pseudomonadota</taxon>
        <taxon>Gammaproteobacteria</taxon>
        <taxon>Pseudomonadales</taxon>
        <taxon>Pseudomonadaceae</taxon>
        <taxon>Pseudomonas</taxon>
    </lineage>
</organism>
<dbReference type="InterPro" id="IPR050767">
    <property type="entry name" value="Sel1_AlgK"/>
</dbReference>
<dbReference type="Gene3D" id="1.25.40.10">
    <property type="entry name" value="Tetratricopeptide repeat domain"/>
    <property type="match status" value="2"/>
</dbReference>
<dbReference type="InterPro" id="IPR006597">
    <property type="entry name" value="Sel1-like"/>
</dbReference>
<keyword evidence="1" id="KW-0732">Signal</keyword>
<comment type="caution">
    <text evidence="2">The sequence shown here is derived from an EMBL/GenBank/DDBJ whole genome shotgun (WGS) entry which is preliminary data.</text>
</comment>
<dbReference type="SMART" id="SM00671">
    <property type="entry name" value="SEL1"/>
    <property type="match status" value="5"/>
</dbReference>
<dbReference type="SUPFAM" id="SSF81901">
    <property type="entry name" value="HCP-like"/>
    <property type="match status" value="1"/>
</dbReference>
<evidence type="ECO:0000313" key="3">
    <source>
        <dbReference type="Proteomes" id="UP000447574"/>
    </source>
</evidence>
<evidence type="ECO:0000313" key="2">
    <source>
        <dbReference type="EMBL" id="MQT74973.1"/>
    </source>
</evidence>